<proteinExistence type="predicted"/>
<organism evidence="3 4">
    <name type="scientific">Candidatus Alistipes avicola</name>
    <dbReference type="NCBI Taxonomy" id="2838432"/>
    <lineage>
        <taxon>Bacteria</taxon>
        <taxon>Pseudomonadati</taxon>
        <taxon>Bacteroidota</taxon>
        <taxon>Bacteroidia</taxon>
        <taxon>Bacteroidales</taxon>
        <taxon>Rikenellaceae</taxon>
        <taxon>Alistipes</taxon>
    </lineage>
</organism>
<dbReference type="Gene3D" id="2.160.20.120">
    <property type="match status" value="1"/>
</dbReference>
<reference evidence="3" key="2">
    <citation type="submission" date="2021-04" db="EMBL/GenBank/DDBJ databases">
        <authorList>
            <person name="Gilroy R."/>
        </authorList>
    </citation>
    <scope>NUCLEOTIDE SEQUENCE</scope>
    <source>
        <strain evidence="3">CHK169-11906</strain>
    </source>
</reference>
<feature type="signal peptide" evidence="1">
    <location>
        <begin position="1"/>
        <end position="19"/>
    </location>
</feature>
<dbReference type="EMBL" id="DWYR01000009">
    <property type="protein sequence ID" value="HJA98580.1"/>
    <property type="molecule type" value="Genomic_DNA"/>
</dbReference>
<dbReference type="Proteomes" id="UP000824259">
    <property type="component" value="Unassembled WGS sequence"/>
</dbReference>
<gene>
    <name evidence="3" type="ORF">H9779_03140</name>
</gene>
<dbReference type="AlphaFoldDB" id="A0A9D2IB75"/>
<reference evidence="3" key="1">
    <citation type="journal article" date="2021" name="PeerJ">
        <title>Extensive microbial diversity within the chicken gut microbiome revealed by metagenomics and culture.</title>
        <authorList>
            <person name="Gilroy R."/>
            <person name="Ravi A."/>
            <person name="Getino M."/>
            <person name="Pursley I."/>
            <person name="Horton D.L."/>
            <person name="Alikhan N.F."/>
            <person name="Baker D."/>
            <person name="Gharbi K."/>
            <person name="Hall N."/>
            <person name="Watson M."/>
            <person name="Adriaenssens E.M."/>
            <person name="Foster-Nyarko E."/>
            <person name="Jarju S."/>
            <person name="Secka A."/>
            <person name="Antonio M."/>
            <person name="Oren A."/>
            <person name="Chaudhuri R.R."/>
            <person name="La Ragione R."/>
            <person name="Hildebrand F."/>
            <person name="Pallen M.J."/>
        </authorList>
    </citation>
    <scope>NUCLEOTIDE SEQUENCE</scope>
    <source>
        <strain evidence="3">CHK169-11906</strain>
    </source>
</reference>
<sequence>MKKVILSMLCLLLGVGVCAAKKRDRKAEPFVNAREVTVTDAYNELEVMDMIHVFLEEDRDPSMVRIETEGISADEVQVEAESGILTLSCTSEGQKAMRKGNWKRNRARSINVYVGVGALDKFICTGMATIHTEATIEQPSIQIDITGMGDAEMNLACDRLLMTLSGMSDFKGMAECRDEARIDLSGMSDCRIEGETKDFNLYVGGMSDYKGQMFEASGKTRCTVSGMSDAKVNCTGTIELELDGWSGLKLSGDPQVLSSSVMKGSSLKMKK</sequence>
<comment type="caution">
    <text evidence="3">The sequence shown here is derived from an EMBL/GenBank/DDBJ whole genome shotgun (WGS) entry which is preliminary data.</text>
</comment>
<evidence type="ECO:0000313" key="3">
    <source>
        <dbReference type="EMBL" id="HJA98580.1"/>
    </source>
</evidence>
<feature type="domain" description="Putative auto-transporter adhesin head GIN" evidence="2">
    <location>
        <begin position="41"/>
        <end position="254"/>
    </location>
</feature>
<dbReference type="Pfam" id="PF10988">
    <property type="entry name" value="DUF2807"/>
    <property type="match status" value="1"/>
</dbReference>
<dbReference type="InterPro" id="IPR021255">
    <property type="entry name" value="DUF2807"/>
</dbReference>
<evidence type="ECO:0000259" key="2">
    <source>
        <dbReference type="Pfam" id="PF10988"/>
    </source>
</evidence>
<protein>
    <submittedName>
        <fullName evidence="3">DUF2807 domain-containing protein</fullName>
    </submittedName>
</protein>
<name>A0A9D2IB75_9BACT</name>
<accession>A0A9D2IB75</accession>
<keyword evidence="1" id="KW-0732">Signal</keyword>
<evidence type="ECO:0000313" key="4">
    <source>
        <dbReference type="Proteomes" id="UP000824259"/>
    </source>
</evidence>
<evidence type="ECO:0000256" key="1">
    <source>
        <dbReference type="SAM" id="SignalP"/>
    </source>
</evidence>
<feature type="chain" id="PRO_5038536810" evidence="1">
    <location>
        <begin position="20"/>
        <end position="271"/>
    </location>
</feature>